<name>A0A540K2V8_MALBA</name>
<proteinExistence type="predicted"/>
<dbReference type="EMBL" id="VIEB01015149">
    <property type="protein sequence ID" value="TQD68613.1"/>
    <property type="molecule type" value="Genomic_DNA"/>
</dbReference>
<evidence type="ECO:0000313" key="1">
    <source>
        <dbReference type="EMBL" id="TQD68613.1"/>
    </source>
</evidence>
<sequence>MLLGRLLSSRQPRRSKVARPVSLLIDEGSSLIAVPPKYSSDSFSITSEIFGNISRFEQPERLKV</sequence>
<comment type="caution">
    <text evidence="1">The sequence shown here is derived from an EMBL/GenBank/DDBJ whole genome shotgun (WGS) entry which is preliminary data.</text>
</comment>
<evidence type="ECO:0000313" key="2">
    <source>
        <dbReference type="Proteomes" id="UP000315295"/>
    </source>
</evidence>
<dbReference type="Proteomes" id="UP000315295">
    <property type="component" value="Unassembled WGS sequence"/>
</dbReference>
<keyword evidence="2" id="KW-1185">Reference proteome</keyword>
<reference evidence="1 2" key="1">
    <citation type="journal article" date="2019" name="G3 (Bethesda)">
        <title>Sequencing of a Wild Apple (Malus baccata) Genome Unravels the Differences Between Cultivated and Wild Apple Species Regarding Disease Resistance and Cold Tolerance.</title>
        <authorList>
            <person name="Chen X."/>
        </authorList>
    </citation>
    <scope>NUCLEOTIDE SEQUENCE [LARGE SCALE GENOMIC DNA]</scope>
    <source>
        <strain evidence="2">cv. Shandingzi</strain>
        <tissue evidence="1">Leaves</tissue>
    </source>
</reference>
<dbReference type="AlphaFoldDB" id="A0A540K2V8"/>
<organism evidence="1 2">
    <name type="scientific">Malus baccata</name>
    <name type="common">Siberian crab apple</name>
    <name type="synonym">Pyrus baccata</name>
    <dbReference type="NCBI Taxonomy" id="106549"/>
    <lineage>
        <taxon>Eukaryota</taxon>
        <taxon>Viridiplantae</taxon>
        <taxon>Streptophyta</taxon>
        <taxon>Embryophyta</taxon>
        <taxon>Tracheophyta</taxon>
        <taxon>Spermatophyta</taxon>
        <taxon>Magnoliopsida</taxon>
        <taxon>eudicotyledons</taxon>
        <taxon>Gunneridae</taxon>
        <taxon>Pentapetalae</taxon>
        <taxon>rosids</taxon>
        <taxon>fabids</taxon>
        <taxon>Rosales</taxon>
        <taxon>Rosaceae</taxon>
        <taxon>Amygdaloideae</taxon>
        <taxon>Maleae</taxon>
        <taxon>Malus</taxon>
    </lineage>
</organism>
<accession>A0A540K2V8</accession>
<gene>
    <name evidence="1" type="ORF">C1H46_045854</name>
</gene>
<protein>
    <submittedName>
        <fullName evidence="1">Uncharacterized protein</fullName>
    </submittedName>
</protein>